<sequence length="204" mass="20223">MRGNRGSDRGFRARGVAVGGVALFWLGSLVAGSLVPGYSIRGDYVSSLAGRGSSVAVFGIVAITALGVAHLGAAAASRGVVAVPLALAGLSGLTIAAFRTACPLGAASCGTPPNDAPADLADTVHVLAVVGYEIALVAAMAVVAVRLVRTRPLAAALTVAAAVGSVVLALNIGGPDLGAWQRAWLIVNTGWLVVAVTRLGPHTD</sequence>
<feature type="transmembrane region" description="Helical" evidence="1">
    <location>
        <begin position="80"/>
        <end position="98"/>
    </location>
</feature>
<proteinExistence type="predicted"/>
<dbReference type="Pfam" id="PF06197">
    <property type="entry name" value="DUF998"/>
    <property type="match status" value="1"/>
</dbReference>
<keyword evidence="3" id="KW-1185">Reference proteome</keyword>
<dbReference type="Proteomes" id="UP000694300">
    <property type="component" value="Unassembled WGS sequence"/>
</dbReference>
<name>A0ABS6U9S1_9PSEU</name>
<evidence type="ECO:0000313" key="3">
    <source>
        <dbReference type="Proteomes" id="UP000694300"/>
    </source>
</evidence>
<accession>A0ABS6U9S1</accession>
<feature type="transmembrane region" description="Helical" evidence="1">
    <location>
        <begin position="124"/>
        <end position="145"/>
    </location>
</feature>
<comment type="caution">
    <text evidence="2">The sequence shown here is derived from an EMBL/GenBank/DDBJ whole genome shotgun (WGS) entry which is preliminary data.</text>
</comment>
<organism evidence="2 3">
    <name type="scientific">Pseudonocardia oceani</name>
    <dbReference type="NCBI Taxonomy" id="2792013"/>
    <lineage>
        <taxon>Bacteria</taxon>
        <taxon>Bacillati</taxon>
        <taxon>Actinomycetota</taxon>
        <taxon>Actinomycetes</taxon>
        <taxon>Pseudonocardiales</taxon>
        <taxon>Pseudonocardiaceae</taxon>
        <taxon>Pseudonocardia</taxon>
    </lineage>
</organism>
<protein>
    <submittedName>
        <fullName evidence="2">DUF998 domain-containing protein</fullName>
    </submittedName>
</protein>
<reference evidence="2 3" key="1">
    <citation type="submission" date="2020-11" db="EMBL/GenBank/DDBJ databases">
        <title>Pseudonocardia abyssalis sp. nov. and Pseudonocardia oceani sp. nov., description and phylogenomic analysis of two novel actinomycetes isolated from the deep Southern Ocean.</title>
        <authorList>
            <person name="Parra J."/>
        </authorList>
    </citation>
    <scope>NUCLEOTIDE SEQUENCE [LARGE SCALE GENOMIC DNA]</scope>
    <source>
        <strain evidence="3">KRD185</strain>
    </source>
</reference>
<gene>
    <name evidence="2" type="ORF">I4I82_15075</name>
</gene>
<dbReference type="RefSeq" id="WP_218591182.1">
    <property type="nucleotide sequence ID" value="NZ_JADQDE010000073.1"/>
</dbReference>
<feature type="transmembrane region" description="Helical" evidence="1">
    <location>
        <begin position="55"/>
        <end position="73"/>
    </location>
</feature>
<dbReference type="EMBL" id="JADQDF010000001">
    <property type="protein sequence ID" value="MBW0128990.1"/>
    <property type="molecule type" value="Genomic_DNA"/>
</dbReference>
<feature type="transmembrane region" description="Helical" evidence="1">
    <location>
        <begin position="12"/>
        <end position="35"/>
    </location>
</feature>
<evidence type="ECO:0000256" key="1">
    <source>
        <dbReference type="SAM" id="Phobius"/>
    </source>
</evidence>
<keyword evidence="1" id="KW-0812">Transmembrane</keyword>
<keyword evidence="1" id="KW-0472">Membrane</keyword>
<feature type="transmembrane region" description="Helical" evidence="1">
    <location>
        <begin position="152"/>
        <end position="173"/>
    </location>
</feature>
<dbReference type="InterPro" id="IPR009339">
    <property type="entry name" value="DUF998"/>
</dbReference>
<keyword evidence="1" id="KW-1133">Transmembrane helix</keyword>
<evidence type="ECO:0000313" key="2">
    <source>
        <dbReference type="EMBL" id="MBW0128990.1"/>
    </source>
</evidence>